<evidence type="ECO:0000256" key="3">
    <source>
        <dbReference type="ARBA" id="ARBA00022691"/>
    </source>
</evidence>
<dbReference type="RefSeq" id="WP_161631660.1">
    <property type="nucleotide sequence ID" value="NZ_AUII01000002.1"/>
</dbReference>
<dbReference type="SUPFAM" id="SSF53335">
    <property type="entry name" value="S-adenosyl-L-methionine-dependent methyltransferases"/>
    <property type="match status" value="1"/>
</dbReference>
<dbReference type="AlphaFoldDB" id="A0A511CW69"/>
<keyword evidence="1" id="KW-0489">Methyltransferase</keyword>
<dbReference type="EMBL" id="BJVI01000002">
    <property type="protein sequence ID" value="GEL16483.1"/>
    <property type="molecule type" value="Genomic_DNA"/>
</dbReference>
<evidence type="ECO:0000256" key="2">
    <source>
        <dbReference type="ARBA" id="ARBA00022679"/>
    </source>
</evidence>
<evidence type="ECO:0000256" key="1">
    <source>
        <dbReference type="ARBA" id="ARBA00022603"/>
    </source>
</evidence>
<name>A0A511CW69_9PSEU</name>
<dbReference type="InterPro" id="IPR029063">
    <property type="entry name" value="SAM-dependent_MTases_sf"/>
</dbReference>
<gene>
    <name evidence="4" type="ORF">PA7_03200</name>
</gene>
<protein>
    <submittedName>
        <fullName evidence="4">Uncharacterized protein</fullName>
    </submittedName>
</protein>
<comment type="caution">
    <text evidence="4">The sequence shown here is derived from an EMBL/GenBank/DDBJ whole genome shotgun (WGS) entry which is preliminary data.</text>
</comment>
<reference evidence="4 5" key="1">
    <citation type="submission" date="2019-07" db="EMBL/GenBank/DDBJ databases">
        <title>Whole genome shotgun sequence of Pseudonocardia asaccharolytica NBRC 16224.</title>
        <authorList>
            <person name="Hosoyama A."/>
            <person name="Uohara A."/>
            <person name="Ohji S."/>
            <person name="Ichikawa N."/>
        </authorList>
    </citation>
    <scope>NUCLEOTIDE SEQUENCE [LARGE SCALE GENOMIC DNA]</scope>
    <source>
        <strain evidence="4 5">NBRC 16224</strain>
    </source>
</reference>
<accession>A0A511CW69</accession>
<dbReference type="PANTHER" id="PTHR43464">
    <property type="entry name" value="METHYLTRANSFERASE"/>
    <property type="match status" value="1"/>
</dbReference>
<dbReference type="Proteomes" id="UP000321328">
    <property type="component" value="Unassembled WGS sequence"/>
</dbReference>
<dbReference type="GO" id="GO:0008168">
    <property type="term" value="F:methyltransferase activity"/>
    <property type="evidence" value="ECO:0007669"/>
    <property type="project" value="UniProtKB-KW"/>
</dbReference>
<dbReference type="Gene3D" id="3.40.50.150">
    <property type="entry name" value="Vaccinia Virus protein VP39"/>
    <property type="match status" value="1"/>
</dbReference>
<dbReference type="PANTHER" id="PTHR43464:SF19">
    <property type="entry name" value="UBIQUINONE BIOSYNTHESIS O-METHYLTRANSFERASE, MITOCHONDRIAL"/>
    <property type="match status" value="1"/>
</dbReference>
<keyword evidence="5" id="KW-1185">Reference proteome</keyword>
<dbReference type="GO" id="GO:0032259">
    <property type="term" value="P:methylation"/>
    <property type="evidence" value="ECO:0007669"/>
    <property type="project" value="UniProtKB-KW"/>
</dbReference>
<organism evidence="4 5">
    <name type="scientific">Pseudonocardia asaccharolytica DSM 44247 = NBRC 16224</name>
    <dbReference type="NCBI Taxonomy" id="1123024"/>
    <lineage>
        <taxon>Bacteria</taxon>
        <taxon>Bacillati</taxon>
        <taxon>Actinomycetota</taxon>
        <taxon>Actinomycetes</taxon>
        <taxon>Pseudonocardiales</taxon>
        <taxon>Pseudonocardiaceae</taxon>
        <taxon>Pseudonocardia</taxon>
    </lineage>
</organism>
<dbReference type="STRING" id="1123024.GCA_000423625_00574"/>
<dbReference type="CDD" id="cd02440">
    <property type="entry name" value="AdoMet_MTases"/>
    <property type="match status" value="1"/>
</dbReference>
<evidence type="ECO:0000313" key="5">
    <source>
        <dbReference type="Proteomes" id="UP000321328"/>
    </source>
</evidence>
<evidence type="ECO:0000313" key="4">
    <source>
        <dbReference type="EMBL" id="GEL16483.1"/>
    </source>
</evidence>
<keyword evidence="2" id="KW-0808">Transferase</keyword>
<sequence>MSTQNDEDHATAMQLESRPPLRWYVRMVRRYLGPGPYLDFGCGSGQLLRRLARHGPASGFEISEQAARAARENAPGYPVSTSMDQLPDGAFRGVVAIHVLERLDDVAAAEAVRTWRRVLRPGGRVLLVVTDPGGRGRELGGTNWSGFADPMRINLKPHARWRTILTDAGFRIVREGSDGLWDVPYGRMPKLLDLRAAPAVTQFVLGHLLVAPGSGESSVFVLEKTGCRTRDGGR</sequence>
<proteinExistence type="predicted"/>
<dbReference type="Pfam" id="PF13489">
    <property type="entry name" value="Methyltransf_23"/>
    <property type="match status" value="1"/>
</dbReference>
<keyword evidence="3" id="KW-0949">S-adenosyl-L-methionine</keyword>
<dbReference type="OrthoDB" id="3572108at2"/>